<reference evidence="17" key="1">
    <citation type="journal article" date="2014" name="Int. J. Syst. Evol. Microbiol.">
        <title>Complete genome sequence of Corynebacterium casei LMG S-19264T (=DSM 44701T), isolated from a smear-ripened cheese.</title>
        <authorList>
            <consortium name="US DOE Joint Genome Institute (JGI-PGF)"/>
            <person name="Walter F."/>
            <person name="Albersmeier A."/>
            <person name="Kalinowski J."/>
            <person name="Ruckert C."/>
        </authorList>
    </citation>
    <scope>NUCLEOTIDE SEQUENCE</scope>
    <source>
        <strain evidence="17">CGMCC 1.7086</strain>
    </source>
</reference>
<dbReference type="InterPro" id="IPR010259">
    <property type="entry name" value="S8pro/Inhibitor_I9"/>
</dbReference>
<protein>
    <recommendedName>
        <fullName evidence="19">Serine protease</fullName>
    </recommendedName>
</protein>
<evidence type="ECO:0000256" key="4">
    <source>
        <dbReference type="ARBA" id="ARBA00022670"/>
    </source>
</evidence>
<keyword evidence="3" id="KW-0964">Secreted</keyword>
<comment type="caution">
    <text evidence="17">The sequence shown here is derived from an EMBL/GenBank/DDBJ whole genome shotgun (WGS) entry which is preliminary data.</text>
</comment>
<keyword evidence="4 10" id="KW-0645">Protease</keyword>
<dbReference type="RefSeq" id="WP_188688434.1">
    <property type="nucleotide sequence ID" value="NZ_BMLS01000001.1"/>
</dbReference>
<proteinExistence type="inferred from homology"/>
<feature type="domain" description="PA" evidence="14">
    <location>
        <begin position="440"/>
        <end position="529"/>
    </location>
</feature>
<dbReference type="InterPro" id="IPR023827">
    <property type="entry name" value="Peptidase_S8_Asp-AS"/>
</dbReference>
<dbReference type="InterPro" id="IPR015500">
    <property type="entry name" value="Peptidase_S8_subtilisin-rel"/>
</dbReference>
<evidence type="ECO:0000256" key="8">
    <source>
        <dbReference type="ARBA" id="ARBA00023180"/>
    </source>
</evidence>
<dbReference type="InterPro" id="IPR041469">
    <property type="entry name" value="Subtilisin-like_FN3"/>
</dbReference>
<evidence type="ECO:0000259" key="13">
    <source>
        <dbReference type="Pfam" id="PF00082"/>
    </source>
</evidence>
<dbReference type="InterPro" id="IPR000209">
    <property type="entry name" value="Peptidase_S8/S53_dom"/>
</dbReference>
<dbReference type="Pfam" id="PF17766">
    <property type="entry name" value="fn3_6"/>
    <property type="match status" value="1"/>
</dbReference>
<comment type="similarity">
    <text evidence="2 10 11">Belongs to the peptidase S8 family.</text>
</comment>
<dbReference type="PANTHER" id="PTHR10795">
    <property type="entry name" value="PROPROTEIN CONVERTASE SUBTILISIN/KEXIN"/>
    <property type="match status" value="1"/>
</dbReference>
<keyword evidence="18" id="KW-1185">Reference proteome</keyword>
<dbReference type="Pfam" id="PF05922">
    <property type="entry name" value="Inhibitor_I9"/>
    <property type="match status" value="1"/>
</dbReference>
<dbReference type="SUPFAM" id="SSF52743">
    <property type="entry name" value="Subtilisin-like"/>
    <property type="match status" value="1"/>
</dbReference>
<dbReference type="InterPro" id="IPR034197">
    <property type="entry name" value="Peptidases_S8_3"/>
</dbReference>
<dbReference type="InterPro" id="IPR036852">
    <property type="entry name" value="Peptidase_S8/S53_dom_sf"/>
</dbReference>
<dbReference type="Pfam" id="PF00082">
    <property type="entry name" value="Peptidase_S8"/>
    <property type="match status" value="1"/>
</dbReference>
<dbReference type="SUPFAM" id="SSF52025">
    <property type="entry name" value="PA domain"/>
    <property type="match status" value="1"/>
</dbReference>
<sequence>MTFRKSLLGSLISTALVSLTTTNVLAYEVDIDRSALKASTITPLPTSSTNGIATYIVQLKGLSGIAQAQALGELTPSNHLAANKGNLYNAQSARLVAYTQKLKSRQQSVAQAIGATDVLYNYTHTFNGFAARLTQQQAEQLRQHADVAGVWIDEKQQLTTANTPEFLGLNGANGQHTLGIKGEDVIVGVVDSGIWPENPSFADDGSYSSTENLGWSGVCDSGAEMAEGTFECNNKLIGARYFKAGFESAYEIQYALGEFESPRDASSHGTHTASTAAGNEGVPVNLFGTDVGTVTGIAPRARVAAYKVCWNSDYVSPEGVEERGCFGSDSMAAIDAAVADGVDVINYSISGSRTSLTPPQTAAMLRATNAGVFVSVSAGNSGTAPVTVGTPAPWVTSVAASTYDGIRYTNTIEIVSRDPSEKLRSTEGAITKPLSEYGDVTANVVIAEPLLGCFDGEPSPLDNAAEIADSIALIKRGTCNFFEKVERAQLAGAKAVIVYSDDRPVTVMGGSGAYDIPGVMINGTDGDALSAAIAGGENVTIKMSAGSFEQQTEVGNIMADFSSRGPNGNTEDLIKPDITAPGVNILAGISSAPMFGPQGETYGYNSGTSMSAPHIAGMAALLKGQYPSWSPAQIKSALMTTARQDIVVMHDENENVIEPIPATPFNYGSGHAAPASAMEPGLTYDLNAGDYFAFMCGQGENSFVQAESGRTCSEWEADGFATDANQLNYPSMAIGALSSAKTLSRTVKDVSGLGGTYVATIEAPAGIDVSLRTFDANGTEAENSNLVVLADGQASYALTFSKNSDAVIGEWAFGAITWTNEHGHVVRSPIAVKAASDVKIDVPEAFSLQLNRGRASFPVQMLYSGATSLDYAGLVAPFGSSRTALQDPDQSYSFNEDGLGFHGFLIPEGTKVARFSLRDSLVSAQGTNLDMYIYRCIGWSCSFVSSSTYGGSNEDVILTNPEPAANGDVGDLYIAFVHAKDLAGNASVDYTMPVWVANQAESTTNVRSTPRAIEGRYNNVSITTRGLAPGYLYMGAITFFDDEGIAQGTTVLEVQP</sequence>
<evidence type="ECO:0000256" key="1">
    <source>
        <dbReference type="ARBA" id="ARBA00004613"/>
    </source>
</evidence>
<feature type="active site" description="Charge relay system" evidence="9 10">
    <location>
        <position position="609"/>
    </location>
</feature>
<dbReference type="PROSITE" id="PS00136">
    <property type="entry name" value="SUBTILASE_ASP"/>
    <property type="match status" value="1"/>
</dbReference>
<feature type="active site" description="Charge relay system" evidence="9 10">
    <location>
        <position position="191"/>
    </location>
</feature>
<evidence type="ECO:0000313" key="18">
    <source>
        <dbReference type="Proteomes" id="UP000606935"/>
    </source>
</evidence>
<dbReference type="PROSITE" id="PS00138">
    <property type="entry name" value="SUBTILASE_SER"/>
    <property type="match status" value="1"/>
</dbReference>
<dbReference type="InterPro" id="IPR023828">
    <property type="entry name" value="Peptidase_S8_Ser-AS"/>
</dbReference>
<feature type="signal peptide" evidence="12">
    <location>
        <begin position="1"/>
        <end position="26"/>
    </location>
</feature>
<evidence type="ECO:0000256" key="9">
    <source>
        <dbReference type="PIRSR" id="PIRSR615500-1"/>
    </source>
</evidence>
<keyword evidence="8" id="KW-0325">Glycoprotein</keyword>
<dbReference type="Pfam" id="PF02225">
    <property type="entry name" value="PA"/>
    <property type="match status" value="1"/>
</dbReference>
<evidence type="ECO:0008006" key="19">
    <source>
        <dbReference type="Google" id="ProtNLM"/>
    </source>
</evidence>
<dbReference type="InterPro" id="IPR046450">
    <property type="entry name" value="PA_dom_sf"/>
</dbReference>
<gene>
    <name evidence="17" type="ORF">GCM10010982_00010</name>
</gene>
<dbReference type="InterPro" id="IPR037045">
    <property type="entry name" value="S8pro/Inhibitor_I9_sf"/>
</dbReference>
<dbReference type="GO" id="GO:0006508">
    <property type="term" value="P:proteolysis"/>
    <property type="evidence" value="ECO:0007669"/>
    <property type="project" value="UniProtKB-KW"/>
</dbReference>
<evidence type="ECO:0000259" key="15">
    <source>
        <dbReference type="Pfam" id="PF05922"/>
    </source>
</evidence>
<evidence type="ECO:0000256" key="2">
    <source>
        <dbReference type="ARBA" id="ARBA00011073"/>
    </source>
</evidence>
<name>A0A917YQ75_9ALTE</name>
<feature type="domain" description="Inhibitor I9" evidence="15">
    <location>
        <begin position="54"/>
        <end position="158"/>
    </location>
</feature>
<dbReference type="PROSITE" id="PS51892">
    <property type="entry name" value="SUBTILASE"/>
    <property type="match status" value="1"/>
</dbReference>
<feature type="domain" description="Subtilisin-like protease fibronectin type-III" evidence="16">
    <location>
        <begin position="726"/>
        <end position="832"/>
    </location>
</feature>
<dbReference type="GO" id="GO:0005576">
    <property type="term" value="C:extracellular region"/>
    <property type="evidence" value="ECO:0007669"/>
    <property type="project" value="UniProtKB-SubCell"/>
</dbReference>
<keyword evidence="5 12" id="KW-0732">Signal</keyword>
<evidence type="ECO:0000256" key="7">
    <source>
        <dbReference type="ARBA" id="ARBA00022825"/>
    </source>
</evidence>
<dbReference type="PRINTS" id="PR00723">
    <property type="entry name" value="SUBTILISIN"/>
</dbReference>
<dbReference type="Gene3D" id="2.60.40.2310">
    <property type="match status" value="1"/>
</dbReference>
<keyword evidence="6 10" id="KW-0378">Hydrolase</keyword>
<dbReference type="Gene3D" id="3.50.30.30">
    <property type="match status" value="1"/>
</dbReference>
<comment type="subcellular location">
    <subcellularLocation>
        <location evidence="1">Secreted</location>
    </subcellularLocation>
</comment>
<evidence type="ECO:0000256" key="3">
    <source>
        <dbReference type="ARBA" id="ARBA00022525"/>
    </source>
</evidence>
<dbReference type="Proteomes" id="UP000606935">
    <property type="component" value="Unassembled WGS sequence"/>
</dbReference>
<keyword evidence="7 10" id="KW-0720">Serine protease</keyword>
<reference evidence="17" key="2">
    <citation type="submission" date="2020-09" db="EMBL/GenBank/DDBJ databases">
        <authorList>
            <person name="Sun Q."/>
            <person name="Zhou Y."/>
        </authorList>
    </citation>
    <scope>NUCLEOTIDE SEQUENCE</scope>
    <source>
        <strain evidence="17">CGMCC 1.7086</strain>
    </source>
</reference>
<evidence type="ECO:0000259" key="16">
    <source>
        <dbReference type="Pfam" id="PF17766"/>
    </source>
</evidence>
<evidence type="ECO:0000256" key="11">
    <source>
        <dbReference type="RuleBase" id="RU003355"/>
    </source>
</evidence>
<dbReference type="Gene3D" id="3.30.70.80">
    <property type="entry name" value="Peptidase S8 propeptide/proteinase inhibitor I9"/>
    <property type="match status" value="1"/>
</dbReference>
<dbReference type="InterPro" id="IPR003137">
    <property type="entry name" value="PA_domain"/>
</dbReference>
<dbReference type="CDD" id="cd04852">
    <property type="entry name" value="Peptidases_S8_3"/>
    <property type="match status" value="1"/>
</dbReference>
<evidence type="ECO:0000256" key="10">
    <source>
        <dbReference type="PROSITE-ProRule" id="PRU01240"/>
    </source>
</evidence>
<dbReference type="AlphaFoldDB" id="A0A917YQ75"/>
<feature type="domain" description="Peptidase S8/S53" evidence="13">
    <location>
        <begin position="182"/>
        <end position="648"/>
    </location>
</feature>
<organism evidence="17 18">
    <name type="scientific">Bowmanella pacifica</name>
    <dbReference type="NCBI Taxonomy" id="502051"/>
    <lineage>
        <taxon>Bacteria</taxon>
        <taxon>Pseudomonadati</taxon>
        <taxon>Pseudomonadota</taxon>
        <taxon>Gammaproteobacteria</taxon>
        <taxon>Alteromonadales</taxon>
        <taxon>Alteromonadaceae</taxon>
        <taxon>Bowmanella</taxon>
    </lineage>
</organism>
<dbReference type="CDD" id="cd04818">
    <property type="entry name" value="PA_subtilisin_1"/>
    <property type="match status" value="1"/>
</dbReference>
<dbReference type="Gene3D" id="3.40.50.200">
    <property type="entry name" value="Peptidase S8/S53 domain"/>
    <property type="match status" value="1"/>
</dbReference>
<accession>A0A917YQ75</accession>
<dbReference type="GO" id="GO:0004252">
    <property type="term" value="F:serine-type endopeptidase activity"/>
    <property type="evidence" value="ECO:0007669"/>
    <property type="project" value="UniProtKB-UniRule"/>
</dbReference>
<evidence type="ECO:0000259" key="14">
    <source>
        <dbReference type="Pfam" id="PF02225"/>
    </source>
</evidence>
<evidence type="ECO:0000256" key="12">
    <source>
        <dbReference type="SAM" id="SignalP"/>
    </source>
</evidence>
<dbReference type="InterPro" id="IPR045051">
    <property type="entry name" value="SBT"/>
</dbReference>
<evidence type="ECO:0000256" key="6">
    <source>
        <dbReference type="ARBA" id="ARBA00022801"/>
    </source>
</evidence>
<evidence type="ECO:0000256" key="5">
    <source>
        <dbReference type="ARBA" id="ARBA00022729"/>
    </source>
</evidence>
<feature type="chain" id="PRO_5037195232" description="Serine protease" evidence="12">
    <location>
        <begin position="27"/>
        <end position="1056"/>
    </location>
</feature>
<feature type="active site" description="Charge relay system" evidence="9 10">
    <location>
        <position position="268"/>
    </location>
</feature>
<dbReference type="EMBL" id="BMLS01000001">
    <property type="protein sequence ID" value="GGO63298.1"/>
    <property type="molecule type" value="Genomic_DNA"/>
</dbReference>
<evidence type="ECO:0000313" key="17">
    <source>
        <dbReference type="EMBL" id="GGO63298.1"/>
    </source>
</evidence>